<dbReference type="EMBL" id="RDBE01000010">
    <property type="protein sequence ID" value="RLV48124.1"/>
    <property type="molecule type" value="Genomic_DNA"/>
</dbReference>
<gene>
    <name evidence="2" type="ORF">D9V37_18775</name>
</gene>
<keyword evidence="2" id="KW-0489">Methyltransferase</keyword>
<protein>
    <submittedName>
        <fullName evidence="2">RNA methyltransferase</fullName>
    </submittedName>
</protein>
<evidence type="ECO:0000313" key="2">
    <source>
        <dbReference type="EMBL" id="RLV48124.1"/>
    </source>
</evidence>
<dbReference type="Pfam" id="PF04993">
    <property type="entry name" value="TfoX_N"/>
    <property type="match status" value="1"/>
</dbReference>
<evidence type="ECO:0000259" key="1">
    <source>
        <dbReference type="Pfam" id="PF04993"/>
    </source>
</evidence>
<feature type="domain" description="TfoX N-terminal" evidence="1">
    <location>
        <begin position="16"/>
        <end position="102"/>
    </location>
</feature>
<dbReference type="AlphaFoldDB" id="A0A3L8NZ02"/>
<proteinExistence type="predicted"/>
<name>A0A3L8NZ02_9ACTN</name>
<dbReference type="GO" id="GO:0032259">
    <property type="term" value="P:methylation"/>
    <property type="evidence" value="ECO:0007669"/>
    <property type="project" value="UniProtKB-KW"/>
</dbReference>
<comment type="caution">
    <text evidence="2">The sequence shown here is derived from an EMBL/GenBank/DDBJ whole genome shotgun (WGS) entry which is preliminary data.</text>
</comment>
<evidence type="ECO:0000313" key="3">
    <source>
        <dbReference type="Proteomes" id="UP000281708"/>
    </source>
</evidence>
<dbReference type="InterPro" id="IPR007076">
    <property type="entry name" value="TfoX_N"/>
</dbReference>
<dbReference type="Gene3D" id="3.30.1460.30">
    <property type="entry name" value="YgaC/TfoX-N like chaperone"/>
    <property type="match status" value="1"/>
</dbReference>
<sequence>MSYDPELAERVRALLPAGAWVEKPMFGGLGFMLEDRLLLSASHTGGLLLRLDPAEVDDLLDPPQVDRMTMGGRRSRRWVSVAGGRVADDASLRVWLDLALRAD</sequence>
<keyword evidence="3" id="KW-1185">Reference proteome</keyword>
<keyword evidence="2" id="KW-0808">Transferase</keyword>
<dbReference type="OrthoDB" id="214902at2"/>
<dbReference type="Proteomes" id="UP000281708">
    <property type="component" value="Unassembled WGS sequence"/>
</dbReference>
<dbReference type="GO" id="GO:0008168">
    <property type="term" value="F:methyltransferase activity"/>
    <property type="evidence" value="ECO:0007669"/>
    <property type="project" value="UniProtKB-KW"/>
</dbReference>
<reference evidence="2 3" key="1">
    <citation type="submission" date="2018-10" db="EMBL/GenBank/DDBJ databases">
        <title>Marmoricola sp. 4Q3S-7 whole genome shotgun sequence.</title>
        <authorList>
            <person name="Li F."/>
        </authorList>
    </citation>
    <scope>NUCLEOTIDE SEQUENCE [LARGE SCALE GENOMIC DNA]</scope>
    <source>
        <strain evidence="2 3">4Q3S-7</strain>
    </source>
</reference>
<accession>A0A3L8NZ02</accession>
<dbReference type="RefSeq" id="WP_121807629.1">
    <property type="nucleotide sequence ID" value="NZ_RDBE01000010.1"/>
</dbReference>
<organism evidence="2 3">
    <name type="scientific">Nocardioides mangrovicus</name>
    <dbReference type="NCBI Taxonomy" id="2478913"/>
    <lineage>
        <taxon>Bacteria</taxon>
        <taxon>Bacillati</taxon>
        <taxon>Actinomycetota</taxon>
        <taxon>Actinomycetes</taxon>
        <taxon>Propionibacteriales</taxon>
        <taxon>Nocardioidaceae</taxon>
        <taxon>Nocardioides</taxon>
    </lineage>
</organism>
<dbReference type="SUPFAM" id="SSF159894">
    <property type="entry name" value="YgaC/TfoX-N like"/>
    <property type="match status" value="1"/>
</dbReference>